<evidence type="ECO:0000313" key="2">
    <source>
        <dbReference type="EMBL" id="GAJ46724.1"/>
    </source>
</evidence>
<dbReference type="EMBL" id="BAUP01000130">
    <property type="protein sequence ID" value="GAJ46724.1"/>
    <property type="molecule type" value="Genomic_DNA"/>
</dbReference>
<dbReference type="OrthoDB" id="21561at2"/>
<dbReference type="InterPro" id="IPR037401">
    <property type="entry name" value="SnoaL-like"/>
</dbReference>
<keyword evidence="3" id="KW-1185">Reference proteome</keyword>
<dbReference type="InterPro" id="IPR032710">
    <property type="entry name" value="NTF2-like_dom_sf"/>
</dbReference>
<dbReference type="Pfam" id="PF12680">
    <property type="entry name" value="SnoaL_2"/>
    <property type="match status" value="1"/>
</dbReference>
<reference evidence="2 3" key="1">
    <citation type="journal article" date="2014" name="FEMS Microbiol. Lett.">
        <title>Draft genome sequences of three Holospora species (Holospora obtusa, Holospora undulata, and Holospora elegans), endonuclear symbiotic bacteria of the ciliate Paramecium caudatum.</title>
        <authorList>
            <person name="Dohra H."/>
            <person name="Tanaka K."/>
            <person name="Suzuki T."/>
            <person name="Fujishima M."/>
            <person name="Suzuki H."/>
        </authorList>
    </citation>
    <scope>NUCLEOTIDE SEQUENCE [LARGE SCALE GENOMIC DNA]</scope>
    <source>
        <strain evidence="2 3">E1</strain>
    </source>
</reference>
<evidence type="ECO:0000313" key="3">
    <source>
        <dbReference type="Proteomes" id="UP000024842"/>
    </source>
</evidence>
<feature type="domain" description="SnoaL-like" evidence="1">
    <location>
        <begin position="11"/>
        <end position="103"/>
    </location>
</feature>
<sequence>MNTTDNLNLAESYYNAMLAKDFDKMASYLHDNVHFIGPLAEMHGKDAVVTAAKNFGGILQDIQIRSRFADGDQIMFAYDMVVPAPIGKFRAAVLMEFTDRLISKIELFYDASPFQEKKSEIFEDDSK</sequence>
<dbReference type="Proteomes" id="UP000024842">
    <property type="component" value="Unassembled WGS sequence"/>
</dbReference>
<evidence type="ECO:0000259" key="1">
    <source>
        <dbReference type="Pfam" id="PF12680"/>
    </source>
</evidence>
<dbReference type="SUPFAM" id="SSF54427">
    <property type="entry name" value="NTF2-like"/>
    <property type="match status" value="1"/>
</dbReference>
<name>A0A023DYX0_9PROT</name>
<organism evidence="2 3">
    <name type="scientific">Holospora elegans E1</name>
    <dbReference type="NCBI Taxonomy" id="1427503"/>
    <lineage>
        <taxon>Bacteria</taxon>
        <taxon>Pseudomonadati</taxon>
        <taxon>Pseudomonadota</taxon>
        <taxon>Alphaproteobacteria</taxon>
        <taxon>Holosporales</taxon>
        <taxon>Holosporaceae</taxon>
        <taxon>Holospora</taxon>
    </lineage>
</organism>
<proteinExistence type="predicted"/>
<dbReference type="AlphaFoldDB" id="A0A023DYX0"/>
<gene>
    <name evidence="2" type="ORF">HE1_01063</name>
</gene>
<protein>
    <submittedName>
        <fullName evidence="2">SnoaL-like domain protein</fullName>
    </submittedName>
</protein>
<accession>A0A023DYX0</accession>
<dbReference type="Gene3D" id="3.10.450.50">
    <property type="match status" value="1"/>
</dbReference>
<comment type="caution">
    <text evidence="2">The sequence shown here is derived from an EMBL/GenBank/DDBJ whole genome shotgun (WGS) entry which is preliminary data.</text>
</comment>
<dbReference type="RefSeq" id="WP_006299424.1">
    <property type="nucleotide sequence ID" value="NZ_BAUP01000130.1"/>
</dbReference>